<dbReference type="GO" id="GO:0005524">
    <property type="term" value="F:ATP binding"/>
    <property type="evidence" value="ECO:0007669"/>
    <property type="project" value="UniProtKB-KW"/>
</dbReference>
<dbReference type="Proteomes" id="UP000317835">
    <property type="component" value="Chromosome"/>
</dbReference>
<evidence type="ECO:0000256" key="1">
    <source>
        <dbReference type="ARBA" id="ARBA00004496"/>
    </source>
</evidence>
<dbReference type="NCBIfam" id="TIGR00150">
    <property type="entry name" value="T6A_YjeE"/>
    <property type="match status" value="1"/>
</dbReference>
<organism evidence="11 12">
    <name type="scientific">Tautonia plasticadhaerens</name>
    <dbReference type="NCBI Taxonomy" id="2527974"/>
    <lineage>
        <taxon>Bacteria</taxon>
        <taxon>Pseudomonadati</taxon>
        <taxon>Planctomycetota</taxon>
        <taxon>Planctomycetia</taxon>
        <taxon>Isosphaerales</taxon>
        <taxon>Isosphaeraceae</taxon>
        <taxon>Tautonia</taxon>
    </lineage>
</organism>
<evidence type="ECO:0000256" key="3">
    <source>
        <dbReference type="ARBA" id="ARBA00019010"/>
    </source>
</evidence>
<evidence type="ECO:0000256" key="2">
    <source>
        <dbReference type="ARBA" id="ARBA00007599"/>
    </source>
</evidence>
<dbReference type="OrthoDB" id="9815896at2"/>
<dbReference type="GO" id="GO:0002949">
    <property type="term" value="P:tRNA threonylcarbamoyladenosine modification"/>
    <property type="evidence" value="ECO:0007669"/>
    <property type="project" value="InterPro"/>
</dbReference>
<proteinExistence type="inferred from homology"/>
<name>A0A518H7A8_9BACT</name>
<evidence type="ECO:0000256" key="7">
    <source>
        <dbReference type="ARBA" id="ARBA00022741"/>
    </source>
</evidence>
<dbReference type="Gene3D" id="3.40.50.300">
    <property type="entry name" value="P-loop containing nucleotide triphosphate hydrolases"/>
    <property type="match status" value="1"/>
</dbReference>
<evidence type="ECO:0000313" key="11">
    <source>
        <dbReference type="EMBL" id="QDV36671.1"/>
    </source>
</evidence>
<evidence type="ECO:0000313" key="12">
    <source>
        <dbReference type="Proteomes" id="UP000317835"/>
    </source>
</evidence>
<evidence type="ECO:0000256" key="4">
    <source>
        <dbReference type="ARBA" id="ARBA00022490"/>
    </source>
</evidence>
<evidence type="ECO:0000256" key="10">
    <source>
        <dbReference type="ARBA" id="ARBA00032441"/>
    </source>
</evidence>
<dbReference type="GO" id="GO:0005737">
    <property type="term" value="C:cytoplasm"/>
    <property type="evidence" value="ECO:0007669"/>
    <property type="project" value="UniProtKB-SubCell"/>
</dbReference>
<dbReference type="SUPFAM" id="SSF52540">
    <property type="entry name" value="P-loop containing nucleoside triphosphate hydrolases"/>
    <property type="match status" value="1"/>
</dbReference>
<comment type="similarity">
    <text evidence="2">Belongs to the TsaE family.</text>
</comment>
<dbReference type="PANTHER" id="PTHR33540">
    <property type="entry name" value="TRNA THREONYLCARBAMOYLADENOSINE BIOSYNTHESIS PROTEIN TSAE"/>
    <property type="match status" value="1"/>
</dbReference>
<evidence type="ECO:0000256" key="8">
    <source>
        <dbReference type="ARBA" id="ARBA00022840"/>
    </source>
</evidence>
<dbReference type="PANTHER" id="PTHR33540:SF2">
    <property type="entry name" value="TRNA THREONYLCARBAMOYLADENOSINE BIOSYNTHESIS PROTEIN TSAE"/>
    <property type="match status" value="1"/>
</dbReference>
<dbReference type="InterPro" id="IPR003442">
    <property type="entry name" value="T6A_TsaE"/>
</dbReference>
<dbReference type="RefSeq" id="WP_145273302.1">
    <property type="nucleotide sequence ID" value="NZ_CP036426.1"/>
</dbReference>
<comment type="subcellular location">
    <subcellularLocation>
        <location evidence="1">Cytoplasm</location>
    </subcellularLocation>
</comment>
<gene>
    <name evidence="11" type="primary">tsaE</name>
    <name evidence="11" type="ORF">ElP_46000</name>
</gene>
<dbReference type="KEGG" id="tpla:ElP_46000"/>
<reference evidence="11 12" key="1">
    <citation type="submission" date="2019-02" db="EMBL/GenBank/DDBJ databases">
        <title>Deep-cultivation of Planctomycetes and their phenomic and genomic characterization uncovers novel biology.</title>
        <authorList>
            <person name="Wiegand S."/>
            <person name="Jogler M."/>
            <person name="Boedeker C."/>
            <person name="Pinto D."/>
            <person name="Vollmers J."/>
            <person name="Rivas-Marin E."/>
            <person name="Kohn T."/>
            <person name="Peeters S.H."/>
            <person name="Heuer A."/>
            <person name="Rast P."/>
            <person name="Oberbeckmann S."/>
            <person name="Bunk B."/>
            <person name="Jeske O."/>
            <person name="Meyerdierks A."/>
            <person name="Storesund J.E."/>
            <person name="Kallscheuer N."/>
            <person name="Luecker S."/>
            <person name="Lage O.M."/>
            <person name="Pohl T."/>
            <person name="Merkel B.J."/>
            <person name="Hornburger P."/>
            <person name="Mueller R.-W."/>
            <person name="Bruemmer F."/>
            <person name="Labrenz M."/>
            <person name="Spormann A.M."/>
            <person name="Op den Camp H."/>
            <person name="Overmann J."/>
            <person name="Amann R."/>
            <person name="Jetten M.S.M."/>
            <person name="Mascher T."/>
            <person name="Medema M.H."/>
            <person name="Devos D.P."/>
            <person name="Kaster A.-K."/>
            <person name="Ovreas L."/>
            <person name="Rohde M."/>
            <person name="Galperin M.Y."/>
            <person name="Jogler C."/>
        </authorList>
    </citation>
    <scope>NUCLEOTIDE SEQUENCE [LARGE SCALE GENOMIC DNA]</scope>
    <source>
        <strain evidence="11 12">ElP</strain>
    </source>
</reference>
<keyword evidence="9" id="KW-0460">Magnesium</keyword>
<sequence>MRVERSRRGLRIDSESERQTDRLGRAIAGAVGPGVVIALVGPLGAGKTRLSRAIAEGLGVDPLAIASPTFVLIHEYEGRLPVYHFDAYRLDDPDAFDALGAAEYLEGEGVCLVEWADRVLDRLPEGAWTVTLEPTGPDSRGILVAGPDEALRRISVLLRGG</sequence>
<dbReference type="AlphaFoldDB" id="A0A518H7A8"/>
<dbReference type="GO" id="GO:0046872">
    <property type="term" value="F:metal ion binding"/>
    <property type="evidence" value="ECO:0007669"/>
    <property type="project" value="UniProtKB-KW"/>
</dbReference>
<keyword evidence="7" id="KW-0547">Nucleotide-binding</keyword>
<keyword evidence="12" id="KW-1185">Reference proteome</keyword>
<dbReference type="InterPro" id="IPR027417">
    <property type="entry name" value="P-loop_NTPase"/>
</dbReference>
<accession>A0A518H7A8</accession>
<protein>
    <recommendedName>
        <fullName evidence="3">tRNA threonylcarbamoyladenosine biosynthesis protein TsaE</fullName>
    </recommendedName>
    <alternativeName>
        <fullName evidence="10">t(6)A37 threonylcarbamoyladenosine biosynthesis protein TsaE</fullName>
    </alternativeName>
</protein>
<dbReference type="EMBL" id="CP036426">
    <property type="protein sequence ID" value="QDV36671.1"/>
    <property type="molecule type" value="Genomic_DNA"/>
</dbReference>
<evidence type="ECO:0000256" key="5">
    <source>
        <dbReference type="ARBA" id="ARBA00022694"/>
    </source>
</evidence>
<evidence type="ECO:0000256" key="9">
    <source>
        <dbReference type="ARBA" id="ARBA00022842"/>
    </source>
</evidence>
<keyword evidence="5" id="KW-0819">tRNA processing</keyword>
<keyword evidence="4" id="KW-0963">Cytoplasm</keyword>
<dbReference type="Pfam" id="PF02367">
    <property type="entry name" value="TsaE"/>
    <property type="match status" value="1"/>
</dbReference>
<evidence type="ECO:0000256" key="6">
    <source>
        <dbReference type="ARBA" id="ARBA00022723"/>
    </source>
</evidence>
<keyword evidence="8" id="KW-0067">ATP-binding</keyword>
<keyword evidence="6" id="KW-0479">Metal-binding</keyword>